<keyword evidence="3" id="KW-0677">Repeat</keyword>
<keyword evidence="11" id="KW-1185">Reference proteome</keyword>
<dbReference type="Proteomes" id="UP001501153">
    <property type="component" value="Unassembled WGS sequence"/>
</dbReference>
<dbReference type="Pfam" id="PF12733">
    <property type="entry name" value="Cadherin-like"/>
    <property type="match status" value="2"/>
</dbReference>
<keyword evidence="4" id="KW-1015">Disulfide bond</keyword>
<evidence type="ECO:0000256" key="5">
    <source>
        <dbReference type="ARBA" id="ARBA00023273"/>
    </source>
</evidence>
<reference evidence="11" key="1">
    <citation type="journal article" date="2019" name="Int. J. Syst. Evol. Microbiol.">
        <title>The Global Catalogue of Microorganisms (GCM) 10K type strain sequencing project: providing services to taxonomists for standard genome sequencing and annotation.</title>
        <authorList>
            <consortium name="The Broad Institute Genomics Platform"/>
            <consortium name="The Broad Institute Genome Sequencing Center for Infectious Disease"/>
            <person name="Wu L."/>
            <person name="Ma J."/>
        </authorList>
    </citation>
    <scope>NUCLEOTIDE SEQUENCE [LARGE SCALE GENOMIC DNA]</scope>
    <source>
        <strain evidence="11">JCM 17923</strain>
    </source>
</reference>
<dbReference type="SUPFAM" id="SSF81296">
    <property type="entry name" value="E set domains"/>
    <property type="match status" value="2"/>
</dbReference>
<dbReference type="SMART" id="SM00060">
    <property type="entry name" value="FN3"/>
    <property type="match status" value="6"/>
</dbReference>
<feature type="domain" description="Fibronectin type-III" evidence="9">
    <location>
        <begin position="1121"/>
        <end position="1218"/>
    </location>
</feature>
<evidence type="ECO:0000256" key="3">
    <source>
        <dbReference type="ARBA" id="ARBA00022737"/>
    </source>
</evidence>
<dbReference type="SMART" id="SM00560">
    <property type="entry name" value="LamGL"/>
    <property type="match status" value="9"/>
</dbReference>
<dbReference type="Pfam" id="PF00041">
    <property type="entry name" value="fn3"/>
    <property type="match status" value="4"/>
</dbReference>
<feature type="domain" description="SUEL-type lectin" evidence="7">
    <location>
        <begin position="4884"/>
        <end position="4970"/>
    </location>
</feature>
<dbReference type="PANTHER" id="PTHR42535">
    <property type="entry name" value="OOKINETE PROTEIN, PUTATIVE-RELATED"/>
    <property type="match status" value="1"/>
</dbReference>
<dbReference type="Gene3D" id="2.60.120.200">
    <property type="match status" value="9"/>
</dbReference>
<dbReference type="InterPro" id="IPR002909">
    <property type="entry name" value="IPT_dom"/>
</dbReference>
<dbReference type="InterPro" id="IPR025883">
    <property type="entry name" value="Cadherin-like_domain"/>
</dbReference>
<dbReference type="Pfam" id="PF13385">
    <property type="entry name" value="Laminin_G_3"/>
    <property type="match status" value="9"/>
</dbReference>
<dbReference type="InterPro" id="IPR036116">
    <property type="entry name" value="FN3_sf"/>
</dbReference>
<dbReference type="InterPro" id="IPR006558">
    <property type="entry name" value="LamG-like"/>
</dbReference>
<dbReference type="InterPro" id="IPR022409">
    <property type="entry name" value="PKD/Chitinase_dom"/>
</dbReference>
<dbReference type="NCBIfam" id="TIGR04183">
    <property type="entry name" value="Por_Secre_tail"/>
    <property type="match status" value="1"/>
</dbReference>
<dbReference type="SUPFAM" id="SSF49265">
    <property type="entry name" value="Fibronectin type III"/>
    <property type="match status" value="3"/>
</dbReference>
<dbReference type="Pfam" id="PF19081">
    <property type="entry name" value="Ig_7"/>
    <property type="match status" value="3"/>
</dbReference>
<dbReference type="InterPro" id="IPR014756">
    <property type="entry name" value="Ig_E-set"/>
</dbReference>
<feature type="domain" description="HYR" evidence="8">
    <location>
        <begin position="3702"/>
        <end position="3792"/>
    </location>
</feature>
<dbReference type="SMART" id="SM00089">
    <property type="entry name" value="PKD"/>
    <property type="match status" value="6"/>
</dbReference>
<accession>A0ABP8I6I4</accession>
<dbReference type="Pfam" id="PF01833">
    <property type="entry name" value="TIG"/>
    <property type="match status" value="2"/>
</dbReference>
<protein>
    <recommendedName>
        <fullName evidence="12">Staphylococcus aureus surface protein A</fullName>
    </recommendedName>
</protein>
<dbReference type="CDD" id="cd22842">
    <property type="entry name" value="Gal_Rha_Lectin_BGal"/>
    <property type="match status" value="2"/>
</dbReference>
<dbReference type="PROSITE" id="PS50228">
    <property type="entry name" value="SUEL_LECTIN"/>
    <property type="match status" value="1"/>
</dbReference>
<dbReference type="InterPro" id="IPR000922">
    <property type="entry name" value="Lectin_gal-bd_dom"/>
</dbReference>
<feature type="domain" description="Laminin G" evidence="6">
    <location>
        <begin position="2219"/>
        <end position="2385"/>
    </location>
</feature>
<dbReference type="InterPro" id="IPR013320">
    <property type="entry name" value="ConA-like_dom_sf"/>
</dbReference>
<dbReference type="Gene3D" id="2.60.40.10">
    <property type="entry name" value="Immunoglobulins"/>
    <property type="match status" value="10"/>
</dbReference>
<evidence type="ECO:0000259" key="6">
    <source>
        <dbReference type="PROSITE" id="PS50025"/>
    </source>
</evidence>
<comment type="caution">
    <text evidence="10">The sequence shown here is derived from an EMBL/GenBank/DDBJ whole genome shotgun (WGS) entry which is preliminary data.</text>
</comment>
<dbReference type="InterPro" id="IPR044023">
    <property type="entry name" value="Ig_7"/>
</dbReference>
<dbReference type="CDD" id="cd00110">
    <property type="entry name" value="LamG"/>
    <property type="match status" value="1"/>
</dbReference>
<keyword evidence="5" id="KW-0966">Cell projection</keyword>
<dbReference type="PROSITE" id="PS50853">
    <property type="entry name" value="FN3"/>
    <property type="match status" value="4"/>
</dbReference>
<dbReference type="RefSeq" id="WP_345234685.1">
    <property type="nucleotide sequence ID" value="NZ_BAABGZ010000013.1"/>
</dbReference>
<dbReference type="InterPro" id="IPR013783">
    <property type="entry name" value="Ig-like_fold"/>
</dbReference>
<dbReference type="SUPFAM" id="SSF49899">
    <property type="entry name" value="Concanavalin A-like lectins/glucanases"/>
    <property type="match status" value="9"/>
</dbReference>
<feature type="domain" description="HYR" evidence="8">
    <location>
        <begin position="3029"/>
        <end position="3110"/>
    </location>
</feature>
<dbReference type="Pfam" id="PF02494">
    <property type="entry name" value="HYR"/>
    <property type="match status" value="2"/>
</dbReference>
<evidence type="ECO:0000313" key="11">
    <source>
        <dbReference type="Proteomes" id="UP001501153"/>
    </source>
</evidence>
<dbReference type="PANTHER" id="PTHR42535:SF2">
    <property type="entry name" value="CHROMOSOME UNDETERMINED SCAFFOLD_146, WHOLE GENOME SHOTGUN SEQUENCE"/>
    <property type="match status" value="1"/>
</dbReference>
<dbReference type="InterPro" id="IPR003410">
    <property type="entry name" value="HYR_dom"/>
</dbReference>
<evidence type="ECO:0000259" key="8">
    <source>
        <dbReference type="PROSITE" id="PS50825"/>
    </source>
</evidence>
<feature type="domain" description="Fibronectin type-III" evidence="9">
    <location>
        <begin position="782"/>
        <end position="880"/>
    </location>
</feature>
<feature type="domain" description="Fibronectin type-III" evidence="9">
    <location>
        <begin position="387"/>
        <end position="482"/>
    </location>
</feature>
<dbReference type="InterPro" id="IPR003961">
    <property type="entry name" value="FN3_dom"/>
</dbReference>
<dbReference type="InterPro" id="IPR026444">
    <property type="entry name" value="Secre_tail"/>
</dbReference>
<evidence type="ECO:0000256" key="4">
    <source>
        <dbReference type="ARBA" id="ARBA00023157"/>
    </source>
</evidence>
<gene>
    <name evidence="10" type="ORF">GCM10023185_11540</name>
</gene>
<evidence type="ECO:0000259" key="7">
    <source>
        <dbReference type="PROSITE" id="PS50228"/>
    </source>
</evidence>
<evidence type="ECO:0000259" key="9">
    <source>
        <dbReference type="PROSITE" id="PS50853"/>
    </source>
</evidence>
<dbReference type="EMBL" id="BAABGZ010000013">
    <property type="protein sequence ID" value="GAA4352150.1"/>
    <property type="molecule type" value="Genomic_DNA"/>
</dbReference>
<feature type="domain" description="HYR" evidence="8">
    <location>
        <begin position="3946"/>
        <end position="4035"/>
    </location>
</feature>
<dbReference type="PROSITE" id="PS50025">
    <property type="entry name" value="LAM_G_DOMAIN"/>
    <property type="match status" value="1"/>
</dbReference>
<evidence type="ECO:0008006" key="12">
    <source>
        <dbReference type="Google" id="ProtNLM"/>
    </source>
</evidence>
<dbReference type="InterPro" id="IPR001791">
    <property type="entry name" value="Laminin_G"/>
</dbReference>
<name>A0ABP8I6I4_9BACT</name>
<proteinExistence type="predicted"/>
<organism evidence="10 11">
    <name type="scientific">Hymenobacter saemangeumensis</name>
    <dbReference type="NCBI Taxonomy" id="1084522"/>
    <lineage>
        <taxon>Bacteria</taxon>
        <taxon>Pseudomonadati</taxon>
        <taxon>Bacteroidota</taxon>
        <taxon>Cytophagia</taxon>
        <taxon>Cytophagales</taxon>
        <taxon>Hymenobacteraceae</taxon>
        <taxon>Hymenobacter</taxon>
    </lineage>
</organism>
<comment type="subcellular location">
    <subcellularLocation>
        <location evidence="1">Cell projection</location>
    </subcellularLocation>
</comment>
<dbReference type="PROSITE" id="PS50825">
    <property type="entry name" value="HYR"/>
    <property type="match status" value="3"/>
</dbReference>
<evidence type="ECO:0000256" key="1">
    <source>
        <dbReference type="ARBA" id="ARBA00004316"/>
    </source>
</evidence>
<evidence type="ECO:0000256" key="2">
    <source>
        <dbReference type="ARBA" id="ARBA00022729"/>
    </source>
</evidence>
<dbReference type="CDD" id="cd00063">
    <property type="entry name" value="FN3"/>
    <property type="match status" value="2"/>
</dbReference>
<evidence type="ECO:0000313" key="10">
    <source>
        <dbReference type="EMBL" id="GAA4352150.1"/>
    </source>
</evidence>
<sequence length="6090" mass="619613">MNPSGGDNTAFVDLVEIVRSSDNVVMSGAVANPSFETFNSLANGVYGYNPTGASWVFVGNNGAGISQAGPVGGFDPPSAGAVGSYVGFIQQYASIQQTLALAPGTYYVRLRGAQRYNCCGGSSFNQTLNILVNGQSLGMVQPPNNNAFTTYATSTFTVAAAPGNALAFDGANDYVRVANNMPATGDFTLEGWVNPAAFGGLTSFIMADNFPTGAMHCQFSGNNLAFSVSGNNPTDIVSTSALPTGRWSHVAVVYSAGPRTVNIYVNGALNTSATYTTAQTIAALPYGIGGWLSGGTPQRFFNGSYDEVRMYTTTLTQAQIQADMVSTSSALPGSLSAYFDFDQGIAGGSNGSITTAYSQVNNTTGTLNNFALTGSTSNWVESYAMVRPTATAATAITGSSFTANWTAPVIGTVDNGYRLEVSTSPTFATTIAGSPFTVFGTSQTITGLSQTTTYYYRVRADKSTVTGQGANSGTTTVTTLALPTIASVAVNPGGLGQSITITGTNLSSPTALTINGVNALAGIISNNGSTLVVRVPLTSATTGNVSITTAGGTATSGTFNVMAAPGNALAFDGVDDLVNVPMTSALQFGTGNFTFEAWVRSSAVDVRVALGSLGGGQDYWMGFSSGRGAVSVSGTTCVGTTSINDNRWHHLAGVRNGTQLTIYVDGTAETTIFNNLSASPTTALGIGHFGGGGYNWPGSIDEVRIYNIALTAANVRTDMLSTSSVAPASLRLHYNFDQGIPSGNNAGLTTMYDLAGGTAATLSNFALTGSTSNWVESYAMVRPTATAATGNTGTGFTANWTAPAIGIVTNYLLDVSTSATFATAIAGSPFTVAGGTTSRSITGLAPNTTYYYRVRADKTSVTNQGAASNAIGVTVMTPPGNALAFDGVNDYVNLPAGLTASASSFTFEAWVNYTDNGYWTRIFDFGNGSAGSYMFLTPRTAWGTGFDENIGFAITTAGGANEQRVTTNAVMPTRWSHVAVTLSPNGNGTTTCTIYLNGVVIGTNANLTLNAASLGNLANNWLGRSLYGVDPYLRGSMDEVRLWSTARSQAQIQSDMVSIPAFPTAGLLAYYDFDQGVPSGANASITELYDQANGNTGTLNNFALTAGNSTSNWVESYAMVRPTATAATAVTGSSFTANWTAPVIGTVDNGYRLEVSTSPTFATTIAGSPFTVSGTSQTVTGLAANTTYFYRVRADKTSVTNQGAFSNTQSAATMVAPGNALAFDGINDNVVFSSTPAVNSLGTGNFTMEAWVYYNGSSAAQSIIRKTGDYNLYINGNTLHAEVWPNGLGNATWRRAAGAITLPANRWVHVAAVWTAATSNCQLYVNGVADGTGASTLGSISGSESLMLGLSSIYGNALGGRLDEVRIYTAALTAANVQADMTSTAASVPGSLQFYVDLDQGIASGNNAGVTTVYDRANNYTGTLNNFALTAGNSTSNWVESYAMVRPTPTAATLVTGNSFTANWTAPAIGIVTNYLLDVSTSATFATAIAGSPFTVAGGTTSRSITGLAPNTTYYYRVRADKTSVTGQGAFSGTITATTTSCTTTAIAQNVTASLNAAGTATITAAQVNNGSSSTCAPITTSVAPSTFTCADVTPSDATNPALNFNGTNQYAEGTNPLLPLGNAARTLEAWVNPNTAGQGAVIFNYGTPTSNQRSGLLISGGRLYYVGEFNDQVGVSVLPVGTWSHVAATYDGTTLRLYVNGVLEATKSQAGNPFNTTGTTLRIGRRSLPQDGEYLNGRVDEVRVWNRQLTAAEITQSAARTNPTSLAGLVARYAMSEGSGTTTADFMGNGTAATLFNAPTWLTPGVAYSTPMTVLTVADANGNTSRAAAIVTVTDGIAPTVVTQNITVQLSAAGTASITAAQVNNGSSDNCTPTANLTLSVSPSNFTCANATASTANQYALDLDGVNDYVNLGGGNILTGGSYTKEAWVFARANDCRNILSSNNQHQMWLQSSLQGGNGTAYGTVQDPSGAFPLNTWIHVAVTYDQPTSTMRLYRNGTLIATNTAAVAYTGGLIQIGAHGSNCNFNGLIDEVRIWNSARTAAQIAATRTVTLAGNEDGLLAYYNFENGPNSGTLTDASGNGRTGTLVNMATATAWVASTAPITGGTPTVVTLTVTDANGNSNTGTAQVSVIAPTPTITTLSPSTTSVGTTVTVTGTNLSGATALTVNGAAATISNLTSTGFTFVVPAAAAASGNVVVTTDPCSQTASSPFTVLTAPANALSFDGTNDLVSIPHNNAFNITGAITLEAWVRTSLTTGAEQYITTKNESSWYLALNGGGGLTGVASFFLNNVSPGGGWLYGTTNLTDGRWHHVAGTYDGATLRLYVDGVLENSRAATGAIATGTSPVLIGGRPSGIFNGSIDELRIYNQALSLAQLRADMVSTNPALPGNLVAYFNFDQGTPGGNNTGLTTLYDRSGTYAGTLNNFALTGSTSNWVESYAMVLPTPTAATAITSTGFTANWTAPAIGTANSYFLDVATNPTFTAGLATFSIAAPTASFAVTGRTPGTQYYYRLRADKTTVANQGGARDNIAVTTLSNVATLSNLTLSAGALSPAFASATTTYSVATTGTSTTVTPTVTQAGATVTVNGTAVTSGSASASIPLSIGANNITVLVTAQDGTTQTAYVVTVTRNCVVTAIAQNITVNLNASGTVSVPATSVNNGSSSTCAPVSLGFQAQGTVGAMVGEGGTLSLTAPAGATFTAVTFASYGLPNGSPGSYTYGSCHSTTSKSAVESYLLGNGGTINIPATNAVFGDPCLFITKRLAVQATYTFGSPVTQLNYTCANVGANNVTLTVTDANGNFATAPATITVVDNTAPVFTACGAGTSASPFTSLNCARTVTTTGVYWFTISGNTFQGYVDATTDGGGWVEILNYVHQGGTNPALNVRTTSLPLQTAAGLGTNEGGTAAWGHAAPSLVNSLNPQELRFYGQTSAHGRVIHFKTSHAPTLSYFRTGTGNTQGINNSFTALPGHTANIPAQAVDFWTNQGNLAMTNFPFWLSSTYHWGIQGGGNRWEVDDYPNNFSQSTIHRIFVRGSATASIGTPVVASNTTGQCGANVTLTGTQAVTDNCGAPTVTFSPASGSFFNVGTTPVTATATDASGNSSNITFNVTVNDTQAPTITCPAAVVSCSNTPALGTPTVSDNCAVATTTNNAPATFPNGATTVTWTVTDVNGLTATCTQSVTVTPAPAAPTAPSASRCGTGTVTLTASGAPSGGSYAWYTAASGGTPVATTPSYTTPSISATTTYYVSAITSAASGSCEGPRTAVAAIVNSNPTVSITASGPTAICPGGSVNLTASTSALSATSIPYAPLSGTATNGPVGDDAMMNVVLPFSFTYGGTAYTSVNISTNGNIQFPPSNSAQFTPQPIPTAGGPDNYIALAWSDWFPISAGQVTYFTTGVAPNRRFVVHYNTPHITNDGALNGQIILFEGTNVAELHIGTQSNAGNTKVQGYENVDGTAGLAIAGRNNTTWQASNEAWRLTPAATTYTWSPAAGLNTTSGATVTASPTTTTTYTVTANDGNCTGTTTQTITVYPVAAAPTTTSASRCGTGTVTLSAAGAPTGGSYAWYTVATGGTAIAGQTASTYTTPSLSATTTYYVSVLNSAANGSCESTRTAVTATINTVPTAPTATGASRCGTGTVTLSAAGAPTGGSYAWYTVATGGTAIAGATASTYTTPSISATTTYYVSVLNSAANGSCESTRTAVTATVNTAPAFTACPGNQSANAASGSCTAVVSYTATASGSPASTITYAFSGATTGSGSGTGSGSTFNGGVTTVTLTAANGCAPATCTFTVTVNDTQAPVITCPAPITVAAAAGTCGAPVTYTAPTATDNCGGAPQTITQPAYNNPYSGLARGYYFTAPSSFVITGLQVPTDASTGPQSIQVMRFAASPPDYSATASYTALLYYTNSNTTTGNIPVNIPVAAGEVIGILGVRGADVNSYASSASATITINGTPVTINRLITQNTISTGQAPQNSYSGDPSGQLSRVFFTYAPSSITVTQTAGLASGATFPVGTTTNTFTATDASGNSSTCSFNVTVNDTQVPTVVTQNISVSLDASGAVTVTGAQVNNGSSDNCTPAANLTLSVSPSSFTCANVGPNTVTLTVTDAAGNSSTGTATVTVVDNTAPSTNLLPNAPALALSNVPEAANYGVLYQLNIPNAANFNSLPGVPYAVNNSGVSMPTPARVAYFMEVEQGGVSKWVWASMNNFASTLTQLGFPHPAQNPVSWAQSVTGLNVAASSNAGVATGTNVGTGRLEMWRFNYGPENVAGIAGASNTLYDYSDRNDNVNNYGSFQVHNVTAAQTLFAYNNWGGNGGNSDLGIGNNPGTHPDWTFTNNAGTYAVKRIYILVPNSSAPGGSFTQPATLALGANGTATLLASQVYAGNASDNCGTVTASVTPSSFTCAELGSNTVTVTLTDGNGNSVSQPATVTVTAPPAATLTNATPNPAMVGTTVTVTGTNLSAATALTVNGAAATISSLTNTGFTFVVPAGATNNGNIVLTTPCSQSVTRAFTVRPSLSNLVVSAGAISPVFAPATLSYSLTVPGTTTSTTVTPTNAQTSGGVITVNGTAVTSGTASGSIALNPGTNTITVVVNPVGGGTATTYTVTITRTPCAVTAIAQNLTVNLNASGSATVTAAQINNGSSSTCGAVTLSLGDLTERFTNGGFDTSATGWTGANIDGNGGYRTTGGNPGGMFILNDAGQVATDPSISQTVTGLTPGTAYIIRGDYRTFYTNSVGVTAFAIDVNGTQALALPSPGQTWTAFSLGFTATATSQTIRFRGEINGTDIDIAVDNLSLRQAASSVTFTCANVGANPVTLLVTDNFGGSATALATVTVVDNIAPTAVAQNLTVNLDASGTATVTAAMLNNGSTDNCSPIVLGVQRTGTVGAVVTEGGNLTLTAPAGTVFTAVTFASYGLPNGSPGSFTLGSCHASSSQSVVTSYVVGNSGTVVIPATNAVFTDPCFGIQKRLAVQATYQWAGTPAAQVSFDCSEVGAQPVRLTVTDPSGNTSTATATVTVVDNTAPTVIAQNVTASLNAAGTATITAAQVNNGSTDNCASTLSYAIAPSTFTCADVVPSSATNTALNFNGSGQYVALPATTPVPVGNSAYTIEAWIKPNQMGTYGIIGWGNYGTTNQVTALRLSPTGIHHYWWANDLGATTASLVGAWHHVAASFDGTTRRLYLDGVLIGSDNPTGHAVPNASNLRIASTCPGPCGGEFFPGAIDEVRVWSRSLTNAEVSSSAARTNPASLAGLVVRYAMSEGTGSTTADFIGNGAAGTLVGSPTWVTPGVAYTSPMTVLSVTDASNNTTRAAANVTVTDALAPTAIAQTVNVTVDATGRAYVSAASVNNGSTDNCAVTNVALSTSAFGNCAASAALTFDGVDDYVSLPHNAAYNVTSALTVEAWIRTSVTGEKYITTKGENSWYLAMNGGGGLPGVASFWINNVSTNSGGWLYGTTNMADGNWHHVAGTYDGATLRLYVDGVLQNSRNAVNSIPNGTNPVLIGGRPGQPWNGNIDEVRIWNVARTAAELNLYRDKAVAGNSAGLLAYVDFNEAAGSSTVANRGSVGGTGTLLNFGTTTATAFQAPGMLPALGTGAQTVTLTVSDASGNVSTTTATVNVSVPVLTTTTWTGNASTDWTDCRNWSQGVLPSTTISAMVPASMPRYPVLPAGNYPVNNMTVAAGASLTMNTGSTLQVNGNWANNGTATLTGTVAFVGSAAQTAGGSSATAFATVTVNKAAGTVTLTRDMAVNTALTVSSGTLTTTSAYTVQLAPVATITESETAYVIGNVEMTRNLNTAGVSTSFGGLGLTLQPDASSTALPGSTRVIRTTGTAVSGVNGSVSIQRYFDIQATVNTGLNVNMTFGYFEHELNGIAEANLALFKSGAGLGGQWTPMRYITRDAAANTVYRPAITSFSIWTLGNELAPLPVELLTFTAVKQGTKVELNWRTATERNSSHFDVERSRDGRSFEHIGSRVAQGNSNSPTDYALTDANYPGETNTLYYRLKQVDLDGTFTYSPVRTVQLGRSLTTLEVYPNPAKAAVTVIGAVAGAPVVVYDALGRAIVQAKADADGAARLSLPADLAAGVYLVKSGNQTKRLTVE</sequence>
<feature type="domain" description="Fibronectin type-III" evidence="9">
    <location>
        <begin position="1446"/>
        <end position="1542"/>
    </location>
</feature>
<keyword evidence="2" id="KW-0732">Signal</keyword>